<accession>A0A6P8S151</accession>
<dbReference type="GeneID" id="117365453"/>
<evidence type="ECO:0000313" key="11">
    <source>
        <dbReference type="RefSeq" id="XP_033811845.1"/>
    </source>
</evidence>
<dbReference type="InParanoid" id="A0A6P8S151"/>
<feature type="site" description="Contributes to redox potential value" evidence="7">
    <location>
        <position position="33"/>
    </location>
</feature>
<keyword evidence="3" id="KW-0249">Electron transport</keyword>
<feature type="site" description="Contributes to redox potential value" evidence="7">
    <location>
        <position position="34"/>
    </location>
</feature>
<feature type="disulfide bond" description="Redox-active" evidence="8">
    <location>
        <begin position="32"/>
        <end position="35"/>
    </location>
</feature>
<dbReference type="InterPro" id="IPR017937">
    <property type="entry name" value="Thioredoxin_CS"/>
</dbReference>
<keyword evidence="5 8" id="KW-0676">Redox-active center</keyword>
<dbReference type="PROSITE" id="PS00194">
    <property type="entry name" value="THIOREDOXIN_1"/>
    <property type="match status" value="1"/>
</dbReference>
<evidence type="ECO:0000256" key="4">
    <source>
        <dbReference type="ARBA" id="ARBA00023157"/>
    </source>
</evidence>
<evidence type="ECO:0000256" key="1">
    <source>
        <dbReference type="ARBA" id="ARBA00022448"/>
    </source>
</evidence>
<feature type="active site" description="Nucleophile" evidence="7">
    <location>
        <position position="35"/>
    </location>
</feature>
<dbReference type="PROSITE" id="PS51352">
    <property type="entry name" value="THIOREDOXIN_2"/>
    <property type="match status" value="1"/>
</dbReference>
<evidence type="ECO:0000256" key="5">
    <source>
        <dbReference type="ARBA" id="ARBA00023284"/>
    </source>
</evidence>
<reference evidence="11" key="1">
    <citation type="submission" date="2025-08" db="UniProtKB">
        <authorList>
            <consortium name="RefSeq"/>
        </authorList>
    </citation>
    <scope>IDENTIFICATION</scope>
</reference>
<evidence type="ECO:0000256" key="6">
    <source>
        <dbReference type="PIRNR" id="PIRNR000077"/>
    </source>
</evidence>
<dbReference type="Proteomes" id="UP000515159">
    <property type="component" value="Chromosome 1"/>
</dbReference>
<protein>
    <recommendedName>
        <fullName evidence="6">Thioredoxin</fullName>
    </recommendedName>
</protein>
<comment type="similarity">
    <text evidence="6">Belongs to the thioredoxin family.</text>
</comment>
<keyword evidence="10" id="KW-1185">Reference proteome</keyword>
<evidence type="ECO:0000259" key="9">
    <source>
        <dbReference type="PROSITE" id="PS51352"/>
    </source>
</evidence>
<dbReference type="KEGG" id="gsh:117365453"/>
<feature type="domain" description="Thioredoxin" evidence="9">
    <location>
        <begin position="1"/>
        <end position="106"/>
    </location>
</feature>
<dbReference type="Gene3D" id="3.40.30.10">
    <property type="entry name" value="Glutaredoxin"/>
    <property type="match status" value="1"/>
</dbReference>
<sequence length="106" mass="12105">MVKEIQSKDEFDQILKDQSEKLIIVDFTAAWCGPCKLIAPYFDHLCEKYPDILFLKVDVDEVDDLASSCGIRAMPTFVFYKKGKKVAEVKGADKEQLKTKIEKLKS</sequence>
<dbReference type="PRINTS" id="PR00421">
    <property type="entry name" value="THIOREDOXIN"/>
</dbReference>
<feature type="site" description="Deprotonates C-terminal active site Cys" evidence="7">
    <location>
        <position position="26"/>
    </location>
</feature>
<evidence type="ECO:0000256" key="8">
    <source>
        <dbReference type="PIRSR" id="PIRSR000077-4"/>
    </source>
</evidence>
<dbReference type="FunFam" id="3.40.30.10:FF:000104">
    <property type="entry name" value="Thioredoxin"/>
    <property type="match status" value="1"/>
</dbReference>
<evidence type="ECO:0000256" key="3">
    <source>
        <dbReference type="ARBA" id="ARBA00022982"/>
    </source>
</evidence>
<dbReference type="PANTHER" id="PTHR46115">
    <property type="entry name" value="THIOREDOXIN-LIKE PROTEIN 1"/>
    <property type="match status" value="1"/>
</dbReference>
<dbReference type="AlphaFoldDB" id="A0A6P8S151"/>
<dbReference type="SUPFAM" id="SSF52833">
    <property type="entry name" value="Thioredoxin-like"/>
    <property type="match status" value="1"/>
</dbReference>
<dbReference type="Pfam" id="PF00085">
    <property type="entry name" value="Thioredoxin"/>
    <property type="match status" value="1"/>
</dbReference>
<dbReference type="CDD" id="cd02947">
    <property type="entry name" value="TRX_family"/>
    <property type="match status" value="1"/>
</dbReference>
<evidence type="ECO:0000313" key="10">
    <source>
        <dbReference type="Proteomes" id="UP000515159"/>
    </source>
</evidence>
<keyword evidence="1" id="KW-0813">Transport</keyword>
<dbReference type="GO" id="GO:0015035">
    <property type="term" value="F:protein-disulfide reductase activity"/>
    <property type="evidence" value="ECO:0007669"/>
    <property type="project" value="InterPro"/>
</dbReference>
<dbReference type="RefSeq" id="XP_033811845.1">
    <property type="nucleotide sequence ID" value="XM_033955954.1"/>
</dbReference>
<dbReference type="InterPro" id="IPR013766">
    <property type="entry name" value="Thioredoxin_domain"/>
</dbReference>
<keyword evidence="2" id="KW-0702">S-nitrosylation</keyword>
<keyword evidence="4 8" id="KW-1015">Disulfide bond</keyword>
<dbReference type="InterPro" id="IPR005746">
    <property type="entry name" value="Thioredoxin"/>
</dbReference>
<name>A0A6P8S151_GEOSA</name>
<gene>
    <name evidence="11" type="primary">LOC117365453</name>
</gene>
<feature type="active site" description="Nucleophile" evidence="7">
    <location>
        <position position="32"/>
    </location>
</feature>
<evidence type="ECO:0000256" key="7">
    <source>
        <dbReference type="PIRSR" id="PIRSR000077-1"/>
    </source>
</evidence>
<evidence type="ECO:0000256" key="2">
    <source>
        <dbReference type="ARBA" id="ARBA00022799"/>
    </source>
</evidence>
<dbReference type="OrthoDB" id="2121326at2759"/>
<organism evidence="10 11">
    <name type="scientific">Geotrypetes seraphini</name>
    <name type="common">Gaboon caecilian</name>
    <name type="synonym">Caecilia seraphini</name>
    <dbReference type="NCBI Taxonomy" id="260995"/>
    <lineage>
        <taxon>Eukaryota</taxon>
        <taxon>Metazoa</taxon>
        <taxon>Chordata</taxon>
        <taxon>Craniata</taxon>
        <taxon>Vertebrata</taxon>
        <taxon>Euteleostomi</taxon>
        <taxon>Amphibia</taxon>
        <taxon>Gymnophiona</taxon>
        <taxon>Geotrypetes</taxon>
    </lineage>
</organism>
<dbReference type="PIRSF" id="PIRSF000077">
    <property type="entry name" value="Thioredoxin"/>
    <property type="match status" value="1"/>
</dbReference>
<proteinExistence type="inferred from homology"/>
<dbReference type="InterPro" id="IPR036249">
    <property type="entry name" value="Thioredoxin-like_sf"/>
</dbReference>